<keyword evidence="2" id="KW-0812">Transmembrane</keyword>
<proteinExistence type="predicted"/>
<feature type="transmembrane region" description="Helical" evidence="2">
    <location>
        <begin position="250"/>
        <end position="273"/>
    </location>
</feature>
<reference evidence="3 5" key="1">
    <citation type="submission" date="2019-12" db="EMBL/GenBank/DDBJ databases">
        <title>Whole genome shotgun sequence of Streptomyces libani subsp. libani NBRC 13452.</title>
        <authorList>
            <person name="Ichikawa N."/>
            <person name="Kimura A."/>
            <person name="Kitahashi Y."/>
            <person name="Komaki H."/>
            <person name="Tamura T."/>
        </authorList>
    </citation>
    <scope>NUCLEOTIDE SEQUENCE [LARGE SCALE GENOMIC DNA]</scope>
    <source>
        <strain evidence="3 5">NBRC 13452</strain>
    </source>
</reference>
<feature type="region of interest" description="Disordered" evidence="1">
    <location>
        <begin position="1"/>
        <end position="89"/>
    </location>
</feature>
<feature type="transmembrane region" description="Helical" evidence="2">
    <location>
        <begin position="136"/>
        <end position="153"/>
    </location>
</feature>
<evidence type="ECO:0000313" key="5">
    <source>
        <dbReference type="Proteomes" id="UP000429552"/>
    </source>
</evidence>
<feature type="compositionally biased region" description="Pro residues" evidence="1">
    <location>
        <begin position="24"/>
        <end position="34"/>
    </location>
</feature>
<keyword evidence="2" id="KW-0472">Membrane</keyword>
<dbReference type="InterPro" id="IPR017850">
    <property type="entry name" value="Alkaline_phosphatase_core_sf"/>
</dbReference>
<feature type="transmembrane region" description="Helical" evidence="2">
    <location>
        <begin position="160"/>
        <end position="186"/>
    </location>
</feature>
<name>A0A640TFH0_STRNI</name>
<evidence type="ECO:0000256" key="1">
    <source>
        <dbReference type="SAM" id="MobiDB-lite"/>
    </source>
</evidence>
<dbReference type="RefSeq" id="WP_159486453.1">
    <property type="nucleotide sequence ID" value="NZ_BLIP01000001.1"/>
</dbReference>
<evidence type="ECO:0000313" key="4">
    <source>
        <dbReference type="EMBL" id="WAT96998.1"/>
    </source>
</evidence>
<sequence length="647" mass="69887">MPHSTRFRQPPNTKKATTTDDLPPDSPPDSPPEQTPDDTGTDTAVGTDTAAADTDTDTATETAAADATTGDLSAAATGSTSDAAAPDEDVVRGGWRDRYPAVARTVASAVTVSAAVLVLAALLLPNQLTRLTPGEFLRIPVEGIFGAALLLLLPPKARRVAAVVAGVGLGLRTLLNCLDMGFYSVLARPFDPVLDWILFDDAESFLRDSIGQAGATAAVIGVVVLVLGLLVLMTLAVVRLSRLMVRHSAVATRTTLVLGTVWITCAALGVQLAGVPVASTNTADLVQDSAQRLRASLADQRVFAKEARKDAFRDTPPDQLLTGLRGKDVLFTFIESYGRSAIADPAMASQIDAVLKDGTKRLHKAGFASRSAWLTSPTAGGGSWLAHSTFMSGLWINNQQRYRTVTSSDRMPLTDAFKRSGAWRTAGIMPGVTRSWPEGKFYGLDHVYDTHHLGYKGPQFSWSRVPDQFSLSAFERLEHGKRHDKPLMSEIILVSSHNPWAPIPKMIGWDELGDGSVYHGIQKAGKDPKEVWKDPAQVRTEYRRAIEYSLHSLVSYMEKYGNKNTVLVFLGDHQPVPTVTGENASRDVPVALVAHDPAVLDRISGWGWQKGLKPGPKTPVWRMDTFRDRFLTAYGPHPGATPPRAAH</sequence>
<organism evidence="3 5">
    <name type="scientific">Streptomyces nigrescens</name>
    <dbReference type="NCBI Taxonomy" id="1920"/>
    <lineage>
        <taxon>Bacteria</taxon>
        <taxon>Bacillati</taxon>
        <taxon>Actinomycetota</taxon>
        <taxon>Actinomycetes</taxon>
        <taxon>Kitasatosporales</taxon>
        <taxon>Streptomycetaceae</taxon>
        <taxon>Streptomyces</taxon>
    </lineage>
</organism>
<dbReference type="Proteomes" id="UP001210609">
    <property type="component" value="Chromosome"/>
</dbReference>
<evidence type="ECO:0000313" key="3">
    <source>
        <dbReference type="EMBL" id="GFE22427.1"/>
    </source>
</evidence>
<dbReference type="EMBL" id="BLIP01000001">
    <property type="protein sequence ID" value="GFE22427.1"/>
    <property type="molecule type" value="Genomic_DNA"/>
</dbReference>
<keyword evidence="6" id="KW-1185">Reference proteome</keyword>
<evidence type="ECO:0000313" key="6">
    <source>
        <dbReference type="Proteomes" id="UP001210609"/>
    </source>
</evidence>
<reference evidence="4 6" key="2">
    <citation type="submission" date="2022-12" db="EMBL/GenBank/DDBJ databases">
        <authorList>
            <person name="Ruckert C."/>
            <person name="Busche T."/>
            <person name="Kalinowski J."/>
            <person name="Wittmann C."/>
        </authorList>
    </citation>
    <scope>NUCLEOTIDE SEQUENCE [LARGE SCALE GENOMIC DNA]</scope>
    <source>
        <strain evidence="4 6">DSM 40555</strain>
    </source>
</reference>
<gene>
    <name evidence="3" type="ORF">Sliba_28800</name>
    <name evidence="4" type="ORF">STRLI_002882</name>
</gene>
<dbReference type="EMBL" id="CP114202">
    <property type="protein sequence ID" value="WAT96998.1"/>
    <property type="molecule type" value="Genomic_DNA"/>
</dbReference>
<evidence type="ECO:0000256" key="2">
    <source>
        <dbReference type="SAM" id="Phobius"/>
    </source>
</evidence>
<dbReference type="SUPFAM" id="SSF53649">
    <property type="entry name" value="Alkaline phosphatase-like"/>
    <property type="match status" value="1"/>
</dbReference>
<accession>A0A640TFH0</accession>
<feature type="transmembrane region" description="Helical" evidence="2">
    <location>
        <begin position="215"/>
        <end position="238"/>
    </location>
</feature>
<keyword evidence="2" id="KW-1133">Transmembrane helix</keyword>
<feature type="compositionally biased region" description="Low complexity" evidence="1">
    <location>
        <begin position="41"/>
        <end position="84"/>
    </location>
</feature>
<dbReference type="Gene3D" id="3.40.720.10">
    <property type="entry name" value="Alkaline Phosphatase, subunit A"/>
    <property type="match status" value="1"/>
</dbReference>
<dbReference type="Proteomes" id="UP000429552">
    <property type="component" value="Unassembled WGS sequence"/>
</dbReference>
<dbReference type="AlphaFoldDB" id="A0A640TFH0"/>
<protein>
    <submittedName>
        <fullName evidence="4">Sulfatase</fullName>
    </submittedName>
</protein>
<feature type="transmembrane region" description="Helical" evidence="2">
    <location>
        <begin position="101"/>
        <end position="124"/>
    </location>
</feature>